<dbReference type="GO" id="GO:1901137">
    <property type="term" value="P:carbohydrate derivative biosynthetic process"/>
    <property type="evidence" value="ECO:0007669"/>
    <property type="project" value="UniProtKB-ARBA"/>
</dbReference>
<dbReference type="PANTHER" id="PTHR45947:SF3">
    <property type="entry name" value="SULFOQUINOVOSYL TRANSFERASE SQD2"/>
    <property type="match status" value="1"/>
</dbReference>
<keyword evidence="2" id="KW-0328">Glycosyltransferase</keyword>
<dbReference type="Proteomes" id="UP000009877">
    <property type="component" value="Unassembled WGS sequence"/>
</dbReference>
<protein>
    <recommendedName>
        <fullName evidence="1">D-inositol 3-phosphate glycosyltransferase</fullName>
    </recommendedName>
</protein>
<dbReference type="CDD" id="cd03814">
    <property type="entry name" value="GT4-like"/>
    <property type="match status" value="1"/>
</dbReference>
<keyword evidence="7" id="KW-1185">Reference proteome</keyword>
<evidence type="ECO:0000256" key="3">
    <source>
        <dbReference type="ARBA" id="ARBA00022679"/>
    </source>
</evidence>
<dbReference type="RefSeq" id="WP_006215528.1">
    <property type="nucleotide sequence ID" value="NZ_ANHZ02000020.1"/>
</dbReference>
<dbReference type="InterPro" id="IPR028098">
    <property type="entry name" value="Glyco_trans_4-like_N"/>
</dbReference>
<keyword evidence="3 6" id="KW-0808">Transferase</keyword>
<dbReference type="Pfam" id="PF00534">
    <property type="entry name" value="Glycos_transf_1"/>
    <property type="match status" value="1"/>
</dbReference>
<feature type="domain" description="Glycosyl transferase family 1" evidence="4">
    <location>
        <begin position="204"/>
        <end position="358"/>
    </location>
</feature>
<evidence type="ECO:0000259" key="4">
    <source>
        <dbReference type="Pfam" id="PF00534"/>
    </source>
</evidence>
<dbReference type="SUPFAM" id="SSF53756">
    <property type="entry name" value="UDP-Glycosyltransferase/glycogen phosphorylase"/>
    <property type="match status" value="1"/>
</dbReference>
<gene>
    <name evidence="6" type="ORF">C884_01302</name>
</gene>
<dbReference type="Gene3D" id="3.40.50.2000">
    <property type="entry name" value="Glycogen Phosphorylase B"/>
    <property type="match status" value="2"/>
</dbReference>
<dbReference type="InterPro" id="IPR050194">
    <property type="entry name" value="Glycosyltransferase_grp1"/>
</dbReference>
<proteinExistence type="predicted"/>
<evidence type="ECO:0000259" key="5">
    <source>
        <dbReference type="Pfam" id="PF13439"/>
    </source>
</evidence>
<dbReference type="GO" id="GO:0016758">
    <property type="term" value="F:hexosyltransferase activity"/>
    <property type="evidence" value="ECO:0007669"/>
    <property type="project" value="TreeGrafter"/>
</dbReference>
<dbReference type="STRING" id="71999.KPaMU14_02480"/>
<sequence length="396" mass="43434">MRIAVIAEQFLPHMNGVTHSVIRVIEHLRSQGHHAMVICPAADPLQMTHTVEALDGDAAGHPSLDGLVVHRLPAVPLTGYPDVRLAAGPTATVRRILKRFAPDVVHLASPFVLGWRGVQAAHQLGVPCAAVYQTEIPGYAARYGAPLLEDVLWGHVQTLHNLATVTLAPSTFAIRQLHEHGVQRVHMWRRGVDAVRFDPAKRDEAWRQEIGGGRKLIGYVGRLAAEKQVEDLARLDALPDSRLVIVGSGPEKEALRRRLPNAHFAGFQGGEDLARTMASFDVFVHPGEFETFCQTIQEAMASGVPVVATGRGGPLDLVDQSRNGWLYRPGDLGQLEHHVRDLVGDDAKRAAFARAARATVESRTWAAIGDQLLAHYERARITSQRHRSVRRIVRAG</sequence>
<name>M2WBS4_9MICC</name>
<organism evidence="6 7">
    <name type="scientific">Kocuria palustris PEL</name>
    <dbReference type="NCBI Taxonomy" id="1236550"/>
    <lineage>
        <taxon>Bacteria</taxon>
        <taxon>Bacillati</taxon>
        <taxon>Actinomycetota</taxon>
        <taxon>Actinomycetes</taxon>
        <taxon>Micrococcales</taxon>
        <taxon>Micrococcaceae</taxon>
        <taxon>Kocuria</taxon>
    </lineage>
</organism>
<evidence type="ECO:0000256" key="1">
    <source>
        <dbReference type="ARBA" id="ARBA00021292"/>
    </source>
</evidence>
<dbReference type="AlphaFoldDB" id="M2WBS4"/>
<comment type="caution">
    <text evidence="6">The sequence shown here is derived from an EMBL/GenBank/DDBJ whole genome shotgun (WGS) entry which is preliminary data.</text>
</comment>
<evidence type="ECO:0000256" key="2">
    <source>
        <dbReference type="ARBA" id="ARBA00022676"/>
    </source>
</evidence>
<dbReference type="InterPro" id="IPR001296">
    <property type="entry name" value="Glyco_trans_1"/>
</dbReference>
<reference evidence="6 7" key="1">
    <citation type="journal article" date="2014" name="Genome Announc.">
        <title>Draft Genome Sequence of Kocuria palustris PEL.</title>
        <authorList>
            <person name="Sharma G."/>
            <person name="Khatri I."/>
            <person name="Subramanian S."/>
        </authorList>
    </citation>
    <scope>NUCLEOTIDE SEQUENCE [LARGE SCALE GENOMIC DNA]</scope>
    <source>
        <strain evidence="6 7">PEL</strain>
    </source>
</reference>
<dbReference type="Pfam" id="PF13439">
    <property type="entry name" value="Glyco_transf_4"/>
    <property type="match status" value="1"/>
</dbReference>
<dbReference type="EMBL" id="ANHZ02000020">
    <property type="protein sequence ID" value="EME35902.1"/>
    <property type="molecule type" value="Genomic_DNA"/>
</dbReference>
<feature type="domain" description="Glycosyltransferase subfamily 4-like N-terminal" evidence="5">
    <location>
        <begin position="15"/>
        <end position="194"/>
    </location>
</feature>
<evidence type="ECO:0000313" key="7">
    <source>
        <dbReference type="Proteomes" id="UP000009877"/>
    </source>
</evidence>
<accession>M2WBS4</accession>
<evidence type="ECO:0000313" key="6">
    <source>
        <dbReference type="EMBL" id="EME35902.1"/>
    </source>
</evidence>
<dbReference type="PANTHER" id="PTHR45947">
    <property type="entry name" value="SULFOQUINOVOSYL TRANSFERASE SQD2"/>
    <property type="match status" value="1"/>
</dbReference>